<keyword evidence="4" id="KW-1133">Transmembrane helix</keyword>
<dbReference type="InterPro" id="IPR018060">
    <property type="entry name" value="HTH_AraC"/>
</dbReference>
<keyword evidence="2" id="KW-0238">DNA-binding</keyword>
<keyword evidence="7" id="KW-1185">Reference proteome</keyword>
<evidence type="ECO:0000256" key="2">
    <source>
        <dbReference type="ARBA" id="ARBA00023125"/>
    </source>
</evidence>
<evidence type="ECO:0000313" key="6">
    <source>
        <dbReference type="EMBL" id="AOP34832.1"/>
    </source>
</evidence>
<proteinExistence type="predicted"/>
<feature type="domain" description="HTH araC/xylS-type" evidence="5">
    <location>
        <begin position="282"/>
        <end position="388"/>
    </location>
</feature>
<dbReference type="Gene3D" id="1.10.10.60">
    <property type="entry name" value="Homeodomain-like"/>
    <property type="match status" value="2"/>
</dbReference>
<evidence type="ECO:0000256" key="1">
    <source>
        <dbReference type="ARBA" id="ARBA00023015"/>
    </source>
</evidence>
<dbReference type="InterPro" id="IPR009057">
    <property type="entry name" value="Homeodomain-like_sf"/>
</dbReference>
<dbReference type="Proteomes" id="UP000094197">
    <property type="component" value="Chromosome 1"/>
</dbReference>
<feature type="transmembrane region" description="Helical" evidence="4">
    <location>
        <begin position="95"/>
        <end position="114"/>
    </location>
</feature>
<protein>
    <recommendedName>
        <fullName evidence="5">HTH araC/xylS-type domain-containing protein</fullName>
    </recommendedName>
</protein>
<name>A0A1D7UZ34_9LEPT</name>
<keyword evidence="4" id="KW-0472">Membrane</keyword>
<evidence type="ECO:0000256" key="3">
    <source>
        <dbReference type="ARBA" id="ARBA00023163"/>
    </source>
</evidence>
<dbReference type="GO" id="GO:0043565">
    <property type="term" value="F:sequence-specific DNA binding"/>
    <property type="evidence" value="ECO:0007669"/>
    <property type="project" value="InterPro"/>
</dbReference>
<evidence type="ECO:0000259" key="5">
    <source>
        <dbReference type="PROSITE" id="PS01124"/>
    </source>
</evidence>
<feature type="transmembrane region" description="Helical" evidence="4">
    <location>
        <begin position="61"/>
        <end position="83"/>
    </location>
</feature>
<keyword evidence="4" id="KW-0812">Transmembrane</keyword>
<feature type="transmembrane region" description="Helical" evidence="4">
    <location>
        <begin position="126"/>
        <end position="145"/>
    </location>
</feature>
<gene>
    <name evidence="6" type="ORF">A0128_13835</name>
</gene>
<accession>A0A1D7UZ34</accession>
<evidence type="ECO:0000313" key="7">
    <source>
        <dbReference type="Proteomes" id="UP000094197"/>
    </source>
</evidence>
<dbReference type="PROSITE" id="PS01124">
    <property type="entry name" value="HTH_ARAC_FAMILY_2"/>
    <property type="match status" value="1"/>
</dbReference>
<sequence length="390" mass="44925">MYKRFIFSSRKKNKTNPRLSKFKMNEILGYIFNQYVGFGGVLSLVFALIQILKGNSLKNFILFLIFVSMGFFLIKGLVLLNGLGLSFSHFFSFEIFFIFLIGPSLFIYFNLLLLNEKVNLRLLLPHYIPAVLFLIGYTIDTVCLISTNRPLNDLNEKFESRYDLIYGVSTLITLAYMLVILVKFVQLFKGSISEYPWSKHIISILSVGLAGVVTNLLIDFRFLFFLNSIFAQLYFLGLSVLTLTVLYAFVISQVYPITFNIVSETFQKMSYRKSTLQNIDPNDLTVRLEKLMYQDKAYLEVGITLNQLAKKLNIKSHQLSEFLNNNLNKSFFTYINQFRIEEAKNRLLTEKGSSVIKIAFDCGFNSLSVFNTAFKKEVGMTPSHFKKKNS</sequence>
<feature type="transmembrane region" description="Helical" evidence="4">
    <location>
        <begin position="230"/>
        <end position="250"/>
    </location>
</feature>
<dbReference type="AlphaFoldDB" id="A0A1D7UZ34"/>
<dbReference type="KEGG" id="laj:A0128_13835"/>
<dbReference type="InterPro" id="IPR018062">
    <property type="entry name" value="HTH_AraC-typ_CS"/>
</dbReference>
<organism evidence="6 7">
    <name type="scientific">Leptospira tipperaryensis</name>
    <dbReference type="NCBI Taxonomy" id="2564040"/>
    <lineage>
        <taxon>Bacteria</taxon>
        <taxon>Pseudomonadati</taxon>
        <taxon>Spirochaetota</taxon>
        <taxon>Spirochaetia</taxon>
        <taxon>Leptospirales</taxon>
        <taxon>Leptospiraceae</taxon>
        <taxon>Leptospira</taxon>
    </lineage>
</organism>
<dbReference type="PRINTS" id="PR00032">
    <property type="entry name" value="HTHARAC"/>
</dbReference>
<feature type="transmembrane region" description="Helical" evidence="4">
    <location>
        <begin position="165"/>
        <end position="188"/>
    </location>
</feature>
<dbReference type="InterPro" id="IPR020449">
    <property type="entry name" value="Tscrpt_reg_AraC-type_HTH"/>
</dbReference>
<dbReference type="EMBL" id="CP015217">
    <property type="protein sequence ID" value="AOP34832.1"/>
    <property type="molecule type" value="Genomic_DNA"/>
</dbReference>
<evidence type="ECO:0000256" key="4">
    <source>
        <dbReference type="SAM" id="Phobius"/>
    </source>
</evidence>
<keyword evidence="3" id="KW-0804">Transcription</keyword>
<dbReference type="PROSITE" id="PS00041">
    <property type="entry name" value="HTH_ARAC_FAMILY_1"/>
    <property type="match status" value="1"/>
</dbReference>
<reference evidence="6 7" key="1">
    <citation type="submission" date="2016-04" db="EMBL/GenBank/DDBJ databases">
        <title>Complete genome seqeunce of Leptospira alstonii serovar Room22.</title>
        <authorList>
            <person name="Nally J.E."/>
            <person name="Bayles D.O."/>
            <person name="Hurley D."/>
            <person name="Fanning S."/>
            <person name="McMahon B.J."/>
            <person name="Arent Z."/>
        </authorList>
    </citation>
    <scope>NUCLEOTIDE SEQUENCE [LARGE SCALE GENOMIC DNA]</scope>
    <source>
        <strain evidence="6 7">GWTS #1</strain>
    </source>
</reference>
<feature type="transmembrane region" description="Helical" evidence="4">
    <location>
        <begin position="27"/>
        <end position="49"/>
    </location>
</feature>
<dbReference type="Pfam" id="PF12833">
    <property type="entry name" value="HTH_18"/>
    <property type="match status" value="1"/>
</dbReference>
<feature type="transmembrane region" description="Helical" evidence="4">
    <location>
        <begin position="200"/>
        <end position="218"/>
    </location>
</feature>
<dbReference type="GO" id="GO:0003700">
    <property type="term" value="F:DNA-binding transcription factor activity"/>
    <property type="evidence" value="ECO:0007669"/>
    <property type="project" value="InterPro"/>
</dbReference>
<dbReference type="SUPFAM" id="SSF46689">
    <property type="entry name" value="Homeodomain-like"/>
    <property type="match status" value="1"/>
</dbReference>
<keyword evidence="1" id="KW-0805">Transcription regulation</keyword>
<dbReference type="SMART" id="SM00342">
    <property type="entry name" value="HTH_ARAC"/>
    <property type="match status" value="1"/>
</dbReference>
<dbReference type="PANTHER" id="PTHR43280">
    <property type="entry name" value="ARAC-FAMILY TRANSCRIPTIONAL REGULATOR"/>
    <property type="match status" value="1"/>
</dbReference>
<dbReference type="PANTHER" id="PTHR43280:SF29">
    <property type="entry name" value="ARAC-FAMILY TRANSCRIPTIONAL REGULATOR"/>
    <property type="match status" value="1"/>
</dbReference>